<comment type="caution">
    <text evidence="8">The sequence shown here is derived from an EMBL/GenBank/DDBJ whole genome shotgun (WGS) entry which is preliminary data.</text>
</comment>
<protein>
    <submittedName>
        <fullName evidence="8">RagB/SusD family nutrient uptake outer membrane protein</fullName>
    </submittedName>
</protein>
<reference evidence="8" key="1">
    <citation type="submission" date="2021-06" db="EMBL/GenBank/DDBJ databases">
        <authorList>
            <person name="Huq M.A."/>
        </authorList>
    </citation>
    <scope>NUCLEOTIDE SEQUENCE</scope>
    <source>
        <strain evidence="8">MAH-26</strain>
    </source>
</reference>
<evidence type="ECO:0000256" key="3">
    <source>
        <dbReference type="ARBA" id="ARBA00023136"/>
    </source>
</evidence>
<feature type="chain" id="PRO_5039228290" evidence="5">
    <location>
        <begin position="22"/>
        <end position="473"/>
    </location>
</feature>
<evidence type="ECO:0000256" key="2">
    <source>
        <dbReference type="ARBA" id="ARBA00022729"/>
    </source>
</evidence>
<dbReference type="Pfam" id="PF07980">
    <property type="entry name" value="SusD_RagB"/>
    <property type="match status" value="1"/>
</dbReference>
<dbReference type="CDD" id="cd08977">
    <property type="entry name" value="SusD"/>
    <property type="match status" value="1"/>
</dbReference>
<dbReference type="Proteomes" id="UP000812270">
    <property type="component" value="Unassembled WGS sequence"/>
</dbReference>
<proteinExistence type="predicted"/>
<evidence type="ECO:0000256" key="5">
    <source>
        <dbReference type="SAM" id="SignalP"/>
    </source>
</evidence>
<dbReference type="AlphaFoldDB" id="A0A9E2SAU1"/>
<evidence type="ECO:0000256" key="1">
    <source>
        <dbReference type="ARBA" id="ARBA00004442"/>
    </source>
</evidence>
<evidence type="ECO:0000259" key="6">
    <source>
        <dbReference type="Pfam" id="PF07980"/>
    </source>
</evidence>
<comment type="subcellular location">
    <subcellularLocation>
        <location evidence="1">Cell outer membrane</location>
    </subcellularLocation>
</comment>
<evidence type="ECO:0000256" key="4">
    <source>
        <dbReference type="ARBA" id="ARBA00023237"/>
    </source>
</evidence>
<dbReference type="Pfam" id="PF14322">
    <property type="entry name" value="SusD-like_3"/>
    <property type="match status" value="1"/>
</dbReference>
<keyword evidence="9" id="KW-1185">Reference proteome</keyword>
<feature type="domain" description="RagB/SusD" evidence="6">
    <location>
        <begin position="343"/>
        <end position="426"/>
    </location>
</feature>
<dbReference type="RefSeq" id="WP_217793048.1">
    <property type="nucleotide sequence ID" value="NZ_JAHSPG010000014.1"/>
</dbReference>
<keyword evidence="4" id="KW-0998">Cell outer membrane</keyword>
<organism evidence="8 9">
    <name type="scientific">Pinibacter aurantiacus</name>
    <dbReference type="NCBI Taxonomy" id="2851599"/>
    <lineage>
        <taxon>Bacteria</taxon>
        <taxon>Pseudomonadati</taxon>
        <taxon>Bacteroidota</taxon>
        <taxon>Chitinophagia</taxon>
        <taxon>Chitinophagales</taxon>
        <taxon>Chitinophagaceae</taxon>
        <taxon>Pinibacter</taxon>
    </lineage>
</organism>
<dbReference type="GO" id="GO:0009279">
    <property type="term" value="C:cell outer membrane"/>
    <property type="evidence" value="ECO:0007669"/>
    <property type="project" value="UniProtKB-SubCell"/>
</dbReference>
<gene>
    <name evidence="8" type="ORF">KTO63_18380</name>
</gene>
<evidence type="ECO:0000313" key="9">
    <source>
        <dbReference type="Proteomes" id="UP000812270"/>
    </source>
</evidence>
<keyword evidence="3" id="KW-0472">Membrane</keyword>
<dbReference type="PROSITE" id="PS51257">
    <property type="entry name" value="PROKAR_LIPOPROTEIN"/>
    <property type="match status" value="1"/>
</dbReference>
<dbReference type="InterPro" id="IPR033985">
    <property type="entry name" value="SusD-like_N"/>
</dbReference>
<evidence type="ECO:0000259" key="7">
    <source>
        <dbReference type="Pfam" id="PF14322"/>
    </source>
</evidence>
<sequence>MKSKKIINISLAILFAASACKKSTIFEDPYNSVSQGAAFSTADKVEKSAVGMYDALQNLNFLCGRVLIYADQRGIDEAPNSYFGNVGFLPNLTASDGTAAASWRDGYNTIFVANNFLQNLQANISVVTPDKANQYVGEAKFIRALCYTYLVNLWAQPVNKTWNNSDTTTLGVPLVLTAATDPFAASNQVARAKVTEVYAQIEADLLDAKSKLPAPSTTDAFTRVARANRSSALALLARIYLYEGQWKKASDYADSVMTYAPTLKLNASPEITFASPYTTSESIFSVAMNGADNPNTNNSLGQHYGARARGDINVSTEYALLMDTLHDARFTKLMERYSGLLWTKKYPGITTDFVPVLRYSEILLTKAEAVARLNTGAADANALGYVNQVRTRSNPTLPIVALTQPALIDSILKERRIELAFEGHGIIEFQRTGRTLPAHYGIPALPWASQRSVMPMPDYDRQKNPNLAQNPGY</sequence>
<dbReference type="InterPro" id="IPR012944">
    <property type="entry name" value="SusD_RagB_dom"/>
</dbReference>
<name>A0A9E2SAU1_9BACT</name>
<keyword evidence="2 5" id="KW-0732">Signal</keyword>
<feature type="domain" description="SusD-like N-terminal" evidence="7">
    <location>
        <begin position="40"/>
        <end position="241"/>
    </location>
</feature>
<accession>A0A9E2SAU1</accession>
<feature type="signal peptide" evidence="5">
    <location>
        <begin position="1"/>
        <end position="21"/>
    </location>
</feature>
<dbReference type="EMBL" id="JAHSPG010000014">
    <property type="protein sequence ID" value="MBV4359141.1"/>
    <property type="molecule type" value="Genomic_DNA"/>
</dbReference>
<evidence type="ECO:0000313" key="8">
    <source>
        <dbReference type="EMBL" id="MBV4359141.1"/>
    </source>
</evidence>